<comment type="caution">
    <text evidence="1">The sequence shown here is derived from an EMBL/GenBank/DDBJ whole genome shotgun (WGS) entry which is preliminary data.</text>
</comment>
<dbReference type="EMBL" id="BSYO01000039">
    <property type="protein sequence ID" value="GMH31199.1"/>
    <property type="molecule type" value="Genomic_DNA"/>
</dbReference>
<sequence length="196" mass="20471">MVGNVAPGIQDVSSAPNSSCALSLLSTQSQNMSRDILGTAIASSPLITNSSEPDYISSQSLGCFLQTAIGSAHVTKSSLADYNSGESLGSSLGSLENFASSVLNSTEMKSKEVDKMGSTTVISCNSRAVNFKVPGSGTLTASDFVNPAYSAASSHSAMVNLLQLSSHLEKVEQQRNSIQPMLEDNGFCPYHLTHGQ</sequence>
<dbReference type="Proteomes" id="UP001279734">
    <property type="component" value="Unassembled WGS sequence"/>
</dbReference>
<name>A0AAD3Y8D3_NEPGR</name>
<reference evidence="1" key="1">
    <citation type="submission" date="2023-05" db="EMBL/GenBank/DDBJ databases">
        <title>Nepenthes gracilis genome sequencing.</title>
        <authorList>
            <person name="Fukushima K."/>
        </authorList>
    </citation>
    <scope>NUCLEOTIDE SEQUENCE</scope>
    <source>
        <strain evidence="1">SING2019-196</strain>
    </source>
</reference>
<accession>A0AAD3Y8D3</accession>
<gene>
    <name evidence="1" type="ORF">Nepgr_033042</name>
</gene>
<proteinExistence type="predicted"/>
<protein>
    <submittedName>
        <fullName evidence="1">Uncharacterized protein</fullName>
    </submittedName>
</protein>
<evidence type="ECO:0000313" key="1">
    <source>
        <dbReference type="EMBL" id="GMH31199.1"/>
    </source>
</evidence>
<dbReference type="AlphaFoldDB" id="A0AAD3Y8D3"/>
<keyword evidence="2" id="KW-1185">Reference proteome</keyword>
<evidence type="ECO:0000313" key="2">
    <source>
        <dbReference type="Proteomes" id="UP001279734"/>
    </source>
</evidence>
<organism evidence="1 2">
    <name type="scientific">Nepenthes gracilis</name>
    <name type="common">Slender pitcher plant</name>
    <dbReference type="NCBI Taxonomy" id="150966"/>
    <lineage>
        <taxon>Eukaryota</taxon>
        <taxon>Viridiplantae</taxon>
        <taxon>Streptophyta</taxon>
        <taxon>Embryophyta</taxon>
        <taxon>Tracheophyta</taxon>
        <taxon>Spermatophyta</taxon>
        <taxon>Magnoliopsida</taxon>
        <taxon>eudicotyledons</taxon>
        <taxon>Gunneridae</taxon>
        <taxon>Pentapetalae</taxon>
        <taxon>Caryophyllales</taxon>
        <taxon>Nepenthaceae</taxon>
        <taxon>Nepenthes</taxon>
    </lineage>
</organism>